<evidence type="ECO:0000313" key="2">
    <source>
        <dbReference type="Proteomes" id="UP000887569"/>
    </source>
</evidence>
<accession>A0A915A1W8</accession>
<feature type="compositionally biased region" description="Low complexity" evidence="1">
    <location>
        <begin position="39"/>
        <end position="56"/>
    </location>
</feature>
<proteinExistence type="predicted"/>
<name>A0A915A1W8_PARUN</name>
<organism evidence="2 3">
    <name type="scientific">Parascaris univalens</name>
    <name type="common">Nematode worm</name>
    <dbReference type="NCBI Taxonomy" id="6257"/>
    <lineage>
        <taxon>Eukaryota</taxon>
        <taxon>Metazoa</taxon>
        <taxon>Ecdysozoa</taxon>
        <taxon>Nematoda</taxon>
        <taxon>Chromadorea</taxon>
        <taxon>Rhabditida</taxon>
        <taxon>Spirurina</taxon>
        <taxon>Ascaridomorpha</taxon>
        <taxon>Ascaridoidea</taxon>
        <taxon>Ascarididae</taxon>
        <taxon>Parascaris</taxon>
    </lineage>
</organism>
<evidence type="ECO:0000256" key="1">
    <source>
        <dbReference type="SAM" id="MobiDB-lite"/>
    </source>
</evidence>
<keyword evidence="2" id="KW-1185">Reference proteome</keyword>
<feature type="region of interest" description="Disordered" evidence="1">
    <location>
        <begin position="1"/>
        <end position="24"/>
    </location>
</feature>
<protein>
    <submittedName>
        <fullName evidence="3">Uncharacterized protein</fullName>
    </submittedName>
</protein>
<dbReference type="AlphaFoldDB" id="A0A915A1W8"/>
<dbReference type="Proteomes" id="UP000887569">
    <property type="component" value="Unplaced"/>
</dbReference>
<evidence type="ECO:0000313" key="3">
    <source>
        <dbReference type="WBParaSite" id="PgE086_g001_t04"/>
    </source>
</evidence>
<dbReference type="WBParaSite" id="PgE086_g001_t04">
    <property type="protein sequence ID" value="PgE086_g001_t04"/>
    <property type="gene ID" value="PgE086_g001"/>
</dbReference>
<feature type="compositionally biased region" description="Basic and acidic residues" evidence="1">
    <location>
        <begin position="58"/>
        <end position="74"/>
    </location>
</feature>
<sequence length="239" mass="25642">MDSVKESFNEASTGSMPAWRKEGATASVHMNEDIMDWAAGSSSSPLSGSGNVSSSAVIDKDAQVNDSERTDGKWRHEVVPMSSTEESCGIATPFSSKKHNIEQGLFIGSAVGTSLTKKMTVNWQDDTACDADFSTRCCDHFSHCGGLGGSIAMATMRAQLGQMSHFSRLAKCCLAKRLLGDGDVKRIPSEVSGATTVSCGDVAECVLVKKRRKKKVPKRRKNFCSAGLGWCSFFIPLNV</sequence>
<reference evidence="3" key="1">
    <citation type="submission" date="2022-11" db="UniProtKB">
        <authorList>
            <consortium name="WormBaseParasite"/>
        </authorList>
    </citation>
    <scope>IDENTIFICATION</scope>
</reference>
<feature type="region of interest" description="Disordered" evidence="1">
    <location>
        <begin position="39"/>
        <end position="74"/>
    </location>
</feature>